<feature type="domain" description="C2H2-type" evidence="13">
    <location>
        <begin position="199"/>
        <end position="226"/>
    </location>
</feature>
<dbReference type="PROSITE" id="PS00028">
    <property type="entry name" value="ZINC_FINGER_C2H2_1"/>
    <property type="match status" value="9"/>
</dbReference>
<evidence type="ECO:0000313" key="15">
    <source>
        <dbReference type="Proteomes" id="UP001178508"/>
    </source>
</evidence>
<feature type="domain" description="C2H2-type" evidence="13">
    <location>
        <begin position="311"/>
        <end position="338"/>
    </location>
</feature>
<evidence type="ECO:0000256" key="2">
    <source>
        <dbReference type="ARBA" id="ARBA00006991"/>
    </source>
</evidence>
<dbReference type="GO" id="GO:0005634">
    <property type="term" value="C:nucleus"/>
    <property type="evidence" value="ECO:0007669"/>
    <property type="project" value="UniProtKB-SubCell"/>
</dbReference>
<feature type="region of interest" description="Disordered" evidence="12">
    <location>
        <begin position="156"/>
        <end position="189"/>
    </location>
</feature>
<dbReference type="FunFam" id="3.30.160.60:FF:000100">
    <property type="entry name" value="Zinc finger 45-like"/>
    <property type="match status" value="1"/>
</dbReference>
<dbReference type="InterPro" id="IPR036236">
    <property type="entry name" value="Znf_C2H2_sf"/>
</dbReference>
<dbReference type="GO" id="GO:0008270">
    <property type="term" value="F:zinc ion binding"/>
    <property type="evidence" value="ECO:0007669"/>
    <property type="project" value="UniProtKB-KW"/>
</dbReference>
<dbReference type="Gene3D" id="3.30.160.60">
    <property type="entry name" value="Classic Zinc Finger"/>
    <property type="match status" value="9"/>
</dbReference>
<keyword evidence="5 11" id="KW-0863">Zinc-finger</keyword>
<keyword evidence="7" id="KW-0805">Transcription regulation</keyword>
<dbReference type="PANTHER" id="PTHR46105:SF31">
    <property type="entry name" value="LOW QUALITY PROTEIN: ZINC FINGER PROTEIN 721-RELATED"/>
    <property type="match status" value="1"/>
</dbReference>
<dbReference type="FunFam" id="3.30.160.60:FF:000540">
    <property type="entry name" value="zinc finger protein 263 isoform X1"/>
    <property type="match status" value="1"/>
</dbReference>
<dbReference type="FunFam" id="3.30.160.60:FF:000087">
    <property type="entry name" value="Zinc finger protein 354B"/>
    <property type="match status" value="1"/>
</dbReference>
<keyword evidence="6" id="KW-0862">Zinc</keyword>
<comment type="subcellular location">
    <subcellularLocation>
        <location evidence="1">Nucleus</location>
    </subcellularLocation>
</comment>
<dbReference type="FunFam" id="3.30.160.60:FF:001954">
    <property type="entry name" value="Zinc finger protein 787"/>
    <property type="match status" value="1"/>
</dbReference>
<reference evidence="14" key="1">
    <citation type="submission" date="2023-08" db="EMBL/GenBank/DDBJ databases">
        <authorList>
            <person name="Alioto T."/>
            <person name="Alioto T."/>
            <person name="Gomez Garrido J."/>
        </authorList>
    </citation>
    <scope>NUCLEOTIDE SEQUENCE</scope>
</reference>
<comment type="similarity">
    <text evidence="2">Belongs to the krueppel C2H2-type zinc-finger protein family.</text>
</comment>
<evidence type="ECO:0000256" key="4">
    <source>
        <dbReference type="ARBA" id="ARBA00022737"/>
    </source>
</evidence>
<keyword evidence="8" id="KW-0238">DNA-binding</keyword>
<dbReference type="FunFam" id="3.30.160.60:FF:000322">
    <property type="entry name" value="GDNF-inducible zinc finger protein 1"/>
    <property type="match status" value="1"/>
</dbReference>
<dbReference type="FunFam" id="3.30.160.60:FF:000446">
    <property type="entry name" value="Zinc finger protein"/>
    <property type="match status" value="1"/>
</dbReference>
<evidence type="ECO:0000256" key="7">
    <source>
        <dbReference type="ARBA" id="ARBA00023015"/>
    </source>
</evidence>
<evidence type="ECO:0000256" key="12">
    <source>
        <dbReference type="SAM" id="MobiDB-lite"/>
    </source>
</evidence>
<organism evidence="14 15">
    <name type="scientific">Xyrichtys novacula</name>
    <name type="common">Pearly razorfish</name>
    <name type="synonym">Hemipteronotus novacula</name>
    <dbReference type="NCBI Taxonomy" id="13765"/>
    <lineage>
        <taxon>Eukaryota</taxon>
        <taxon>Metazoa</taxon>
        <taxon>Chordata</taxon>
        <taxon>Craniata</taxon>
        <taxon>Vertebrata</taxon>
        <taxon>Euteleostomi</taxon>
        <taxon>Actinopterygii</taxon>
        <taxon>Neopterygii</taxon>
        <taxon>Teleostei</taxon>
        <taxon>Neoteleostei</taxon>
        <taxon>Acanthomorphata</taxon>
        <taxon>Eupercaria</taxon>
        <taxon>Labriformes</taxon>
        <taxon>Labridae</taxon>
        <taxon>Xyrichtys</taxon>
    </lineage>
</organism>
<dbReference type="InterPro" id="IPR050457">
    <property type="entry name" value="ZnFinger_BTB_dom_contain"/>
</dbReference>
<dbReference type="SMART" id="SM00355">
    <property type="entry name" value="ZnF_C2H2"/>
    <property type="match status" value="9"/>
</dbReference>
<feature type="domain" description="C2H2-type" evidence="13">
    <location>
        <begin position="339"/>
        <end position="366"/>
    </location>
</feature>
<dbReference type="FunFam" id="3.30.160.60:FF:000478">
    <property type="entry name" value="Zinc finger protein 133"/>
    <property type="match status" value="1"/>
</dbReference>
<feature type="region of interest" description="Disordered" evidence="12">
    <location>
        <begin position="14"/>
        <end position="44"/>
    </location>
</feature>
<feature type="domain" description="C2H2-type" evidence="13">
    <location>
        <begin position="423"/>
        <end position="450"/>
    </location>
</feature>
<proteinExistence type="inferred from homology"/>
<keyword evidence="4" id="KW-0677">Repeat</keyword>
<gene>
    <name evidence="14" type="ORF">XNOV1_A027212</name>
</gene>
<dbReference type="PROSITE" id="PS50157">
    <property type="entry name" value="ZINC_FINGER_C2H2_2"/>
    <property type="match status" value="9"/>
</dbReference>
<evidence type="ECO:0000256" key="10">
    <source>
        <dbReference type="ARBA" id="ARBA00023242"/>
    </source>
</evidence>
<keyword evidence="3" id="KW-0479">Metal-binding</keyword>
<feature type="domain" description="C2H2-type" evidence="13">
    <location>
        <begin position="395"/>
        <end position="422"/>
    </location>
</feature>
<feature type="domain" description="C2H2-type" evidence="13">
    <location>
        <begin position="283"/>
        <end position="310"/>
    </location>
</feature>
<evidence type="ECO:0000259" key="13">
    <source>
        <dbReference type="PROSITE" id="PS50157"/>
    </source>
</evidence>
<dbReference type="EMBL" id="OY660884">
    <property type="protein sequence ID" value="CAJ1082918.1"/>
    <property type="molecule type" value="Genomic_DNA"/>
</dbReference>
<feature type="domain" description="C2H2-type" evidence="13">
    <location>
        <begin position="367"/>
        <end position="394"/>
    </location>
</feature>
<feature type="region of interest" description="Disordered" evidence="12">
    <location>
        <begin position="94"/>
        <end position="119"/>
    </location>
</feature>
<evidence type="ECO:0000256" key="5">
    <source>
        <dbReference type="ARBA" id="ARBA00022771"/>
    </source>
</evidence>
<evidence type="ECO:0000313" key="14">
    <source>
        <dbReference type="EMBL" id="CAJ1082918.1"/>
    </source>
</evidence>
<dbReference type="SUPFAM" id="SSF57667">
    <property type="entry name" value="beta-beta-alpha zinc fingers"/>
    <property type="match status" value="5"/>
</dbReference>
<dbReference type="GO" id="GO:0000978">
    <property type="term" value="F:RNA polymerase II cis-regulatory region sequence-specific DNA binding"/>
    <property type="evidence" value="ECO:0007669"/>
    <property type="project" value="TreeGrafter"/>
</dbReference>
<dbReference type="GO" id="GO:0000981">
    <property type="term" value="F:DNA-binding transcription factor activity, RNA polymerase II-specific"/>
    <property type="evidence" value="ECO:0007669"/>
    <property type="project" value="TreeGrafter"/>
</dbReference>
<evidence type="ECO:0000256" key="9">
    <source>
        <dbReference type="ARBA" id="ARBA00023163"/>
    </source>
</evidence>
<accession>A0AAV1HAM7</accession>
<evidence type="ECO:0000256" key="11">
    <source>
        <dbReference type="PROSITE-ProRule" id="PRU00042"/>
    </source>
</evidence>
<evidence type="ECO:0000256" key="8">
    <source>
        <dbReference type="ARBA" id="ARBA00023125"/>
    </source>
</evidence>
<evidence type="ECO:0000256" key="6">
    <source>
        <dbReference type="ARBA" id="ARBA00022833"/>
    </source>
</evidence>
<dbReference type="AlphaFoldDB" id="A0AAV1HAM7"/>
<feature type="compositionally biased region" description="Basic and acidic residues" evidence="12">
    <location>
        <begin position="168"/>
        <end position="177"/>
    </location>
</feature>
<keyword evidence="10" id="KW-0539">Nucleus</keyword>
<protein>
    <submittedName>
        <fullName evidence="14">Uncharacterized protein LOC117824630</fullName>
    </submittedName>
</protein>
<dbReference type="InterPro" id="IPR013087">
    <property type="entry name" value="Znf_C2H2_type"/>
</dbReference>
<dbReference type="FunFam" id="3.30.160.60:FF:000912">
    <property type="entry name" value="Zinc finger protein 660"/>
    <property type="match status" value="1"/>
</dbReference>
<keyword evidence="15" id="KW-1185">Reference proteome</keyword>
<keyword evidence="9" id="KW-0804">Transcription</keyword>
<feature type="domain" description="C2H2-type" evidence="13">
    <location>
        <begin position="255"/>
        <end position="282"/>
    </location>
</feature>
<evidence type="ECO:0000256" key="1">
    <source>
        <dbReference type="ARBA" id="ARBA00004123"/>
    </source>
</evidence>
<name>A0AAV1HAM7_XYRNO</name>
<feature type="domain" description="C2H2-type" evidence="13">
    <location>
        <begin position="227"/>
        <end position="254"/>
    </location>
</feature>
<dbReference type="Pfam" id="PF00096">
    <property type="entry name" value="zf-C2H2"/>
    <property type="match status" value="9"/>
</dbReference>
<dbReference type="FunFam" id="3.30.160.60:FF:000690">
    <property type="entry name" value="Zinc finger protein 354C"/>
    <property type="match status" value="1"/>
</dbReference>
<dbReference type="Proteomes" id="UP001178508">
    <property type="component" value="Chromosome 21"/>
</dbReference>
<dbReference type="PANTHER" id="PTHR46105">
    <property type="entry name" value="AGAP004733-PA"/>
    <property type="match status" value="1"/>
</dbReference>
<evidence type="ECO:0000256" key="3">
    <source>
        <dbReference type="ARBA" id="ARBA00022723"/>
    </source>
</evidence>
<sequence>MSQGNQEVFRSWLLTEANRNQRRSGSEQELHRTRGGPAVVSGHGTRIQRAEFPADVQQILVKTENPSEQQDWSCSLDQEDRLTLHIIEEEEKLQRLSCVPGKSEDDEEEPQSSQLDSGLINQLEIGSEGEDWEGPESVRPSDPETCVQAEIEVQIEDSSGAETDDSDDWQKPVEDHVGSNSVENVQEKRSKTKAEVKSFDCPQCNKTYKNKHHFTTHLRSHTGEKPFICSQCFKRFTQKGTLMVHMRIHTGLKLFGCPVCGKKFNQKINLARHSTVHTGERCFGCSECGKRFTQKSTLTVHMRIHTREKTFSCSECGKGFHQRSNLKTHMAQHREEKPFSCSECGRSFSHKNSLTEHVMTHLGEKPFTCLECGKTFHYKRSMTRHMRFHKEEKSHSCLQCGKKFIRHSHLTDHIRIHSGEKPFSCSECGKRFTYKRSLIRHIKIHSDQSPPDSLGVIQDLRQDSEEFYQTWSSDPERFHN</sequence>